<dbReference type="OrthoDB" id="10562171at2759"/>
<dbReference type="WBParaSite" id="ACOC_0000849001-mRNA-1">
    <property type="protein sequence ID" value="ACOC_0000849001-mRNA-1"/>
    <property type="gene ID" value="ACOC_0000849001"/>
</dbReference>
<dbReference type="Proteomes" id="UP000267027">
    <property type="component" value="Unassembled WGS sequence"/>
</dbReference>
<organism evidence="3">
    <name type="scientific">Angiostrongylus costaricensis</name>
    <name type="common">Nematode worm</name>
    <dbReference type="NCBI Taxonomy" id="334426"/>
    <lineage>
        <taxon>Eukaryota</taxon>
        <taxon>Metazoa</taxon>
        <taxon>Ecdysozoa</taxon>
        <taxon>Nematoda</taxon>
        <taxon>Chromadorea</taxon>
        <taxon>Rhabditida</taxon>
        <taxon>Rhabditina</taxon>
        <taxon>Rhabditomorpha</taxon>
        <taxon>Strongyloidea</taxon>
        <taxon>Metastrongylidae</taxon>
        <taxon>Angiostrongylus</taxon>
    </lineage>
</organism>
<name>A0A0R3PSA0_ANGCS</name>
<evidence type="ECO:0000313" key="3">
    <source>
        <dbReference type="WBParaSite" id="ACOC_0000849001-mRNA-1"/>
    </source>
</evidence>
<accession>A0A0R3PSA0</accession>
<protein>
    <submittedName>
        <fullName evidence="3">Endo/exonuclease/phosphatase domain-containing protein</fullName>
    </submittedName>
</protein>
<dbReference type="EMBL" id="UYYA01004164">
    <property type="protein sequence ID" value="VDM60076.1"/>
    <property type="molecule type" value="Genomic_DNA"/>
</dbReference>
<keyword evidence="2" id="KW-1185">Reference proteome</keyword>
<reference evidence="1 2" key="2">
    <citation type="submission" date="2018-11" db="EMBL/GenBank/DDBJ databases">
        <authorList>
            <consortium name="Pathogen Informatics"/>
        </authorList>
    </citation>
    <scope>NUCLEOTIDE SEQUENCE [LARGE SCALE GENOMIC DNA]</scope>
    <source>
        <strain evidence="1 2">Costa Rica</strain>
    </source>
</reference>
<proteinExistence type="predicted"/>
<sequence>MFYYQLEKIILKDKWYYKFLVGDLNARKEKANESQNTRPENLNWENEMRMDTFLQDFCLRHVSSEEIHISRRKKFAAGHGNRLTVRRILKSTNSLQFLKQ</sequence>
<dbReference type="AlphaFoldDB" id="A0A0R3PSA0"/>
<gene>
    <name evidence="1" type="ORF">ACOC_LOCUS8491</name>
</gene>
<reference evidence="3" key="1">
    <citation type="submission" date="2017-02" db="UniProtKB">
        <authorList>
            <consortium name="WormBaseParasite"/>
        </authorList>
    </citation>
    <scope>IDENTIFICATION</scope>
</reference>
<evidence type="ECO:0000313" key="1">
    <source>
        <dbReference type="EMBL" id="VDM60076.1"/>
    </source>
</evidence>
<evidence type="ECO:0000313" key="2">
    <source>
        <dbReference type="Proteomes" id="UP000267027"/>
    </source>
</evidence>